<evidence type="ECO:0000313" key="4">
    <source>
        <dbReference type="EMBL" id="ESK38195.1"/>
    </source>
</evidence>
<accession>V2TQF6</accession>
<keyword evidence="3" id="KW-0472">Membrane</keyword>
<proteinExistence type="inferred from homology"/>
<dbReference type="RefSeq" id="WP_023273358.1">
    <property type="nucleotide sequence ID" value="NZ_KI530734.1"/>
</dbReference>
<sequence>MSKGKYLQYFTTYALMFIVGTFGCYFISSSSQAAKLDISEGYVLNIQMTPAVCAFDQNQRKQRKCLEGYALTIGSLVPENFTRNNEACATDTSAVLSPLQAKVVARVIPDESYRVQLWHAVGGCVPMNAPQYFRTIINYAQNLKIPAVLTDTISHAMSKQSLEEQFLSLNKGLPAKGIQLNCQKDSHNAVLTHISICYKNNGQFKTCPTNITSNCPAQFNIQGTY</sequence>
<keyword evidence="5" id="KW-1185">Reference proteome</keyword>
<dbReference type="InterPro" id="IPR036430">
    <property type="entry name" value="RNase_T2-like_sf"/>
</dbReference>
<dbReference type="EMBL" id="AYER01000007">
    <property type="protein sequence ID" value="ESK38195.1"/>
    <property type="molecule type" value="Genomic_DNA"/>
</dbReference>
<evidence type="ECO:0000256" key="3">
    <source>
        <dbReference type="SAM" id="Phobius"/>
    </source>
</evidence>
<evidence type="ECO:0000313" key="5">
    <source>
        <dbReference type="Proteomes" id="UP000023785"/>
    </source>
</evidence>
<keyword evidence="3" id="KW-1133">Transmembrane helix</keyword>
<organism evidence="4 5">
    <name type="scientific">Acinetobacter nectaris CIP 110549</name>
    <dbReference type="NCBI Taxonomy" id="1392540"/>
    <lineage>
        <taxon>Bacteria</taxon>
        <taxon>Pseudomonadati</taxon>
        <taxon>Pseudomonadota</taxon>
        <taxon>Gammaproteobacteria</taxon>
        <taxon>Moraxellales</taxon>
        <taxon>Moraxellaceae</taxon>
        <taxon>Acinetobacter</taxon>
    </lineage>
</organism>
<dbReference type="AlphaFoldDB" id="V2TQF6"/>
<dbReference type="SUPFAM" id="SSF55895">
    <property type="entry name" value="Ribonuclease Rh-like"/>
    <property type="match status" value="1"/>
</dbReference>
<dbReference type="InterPro" id="IPR001568">
    <property type="entry name" value="RNase_T2-like"/>
</dbReference>
<dbReference type="GO" id="GO:0033897">
    <property type="term" value="F:ribonuclease T2 activity"/>
    <property type="evidence" value="ECO:0007669"/>
    <property type="project" value="InterPro"/>
</dbReference>
<dbReference type="HOGENOM" id="CLU_1243133_0_0_6"/>
<gene>
    <name evidence="4" type="ORF">P256_01722</name>
</gene>
<comment type="caution">
    <text evidence="4">The sequence shown here is derived from an EMBL/GenBank/DDBJ whole genome shotgun (WGS) entry which is preliminary data.</text>
</comment>
<dbReference type="Gene3D" id="3.90.730.10">
    <property type="entry name" value="Ribonuclease T2-like"/>
    <property type="match status" value="1"/>
</dbReference>
<dbReference type="Proteomes" id="UP000023785">
    <property type="component" value="Unassembled WGS sequence"/>
</dbReference>
<comment type="similarity">
    <text evidence="1 2">Belongs to the RNase T2 family.</text>
</comment>
<evidence type="ECO:0000256" key="1">
    <source>
        <dbReference type="ARBA" id="ARBA00007469"/>
    </source>
</evidence>
<dbReference type="PROSITE" id="PS51257">
    <property type="entry name" value="PROKAR_LIPOPROTEIN"/>
    <property type="match status" value="1"/>
</dbReference>
<feature type="transmembrane region" description="Helical" evidence="3">
    <location>
        <begin position="6"/>
        <end position="27"/>
    </location>
</feature>
<protein>
    <submittedName>
        <fullName evidence="4">Uncharacterized protein</fullName>
    </submittedName>
</protein>
<dbReference type="Pfam" id="PF00445">
    <property type="entry name" value="Ribonuclease_T2"/>
    <property type="match status" value="1"/>
</dbReference>
<name>V2TQF6_9GAMM</name>
<dbReference type="eggNOG" id="COG3719">
    <property type="taxonomic scope" value="Bacteria"/>
</dbReference>
<reference evidence="4 5" key="1">
    <citation type="submission" date="2013-10" db="EMBL/GenBank/DDBJ databases">
        <title>The Genome Sequence of Acinetobacter nectaris CIP 110549.</title>
        <authorList>
            <consortium name="The Broad Institute Genomics Platform"/>
            <consortium name="The Broad Institute Genome Sequencing Center for Infectious Disease"/>
            <person name="Cerqueira G."/>
            <person name="Feldgarden M."/>
            <person name="Courvalin P."/>
            <person name="Grillot-Courvalin C."/>
            <person name="Clermont D."/>
            <person name="Rocha E."/>
            <person name="Yoon E.-J."/>
            <person name="Nemec A."/>
            <person name="Young S.K."/>
            <person name="Zeng Q."/>
            <person name="Gargeya S."/>
            <person name="Fitzgerald M."/>
            <person name="Abouelleil A."/>
            <person name="Alvarado L."/>
            <person name="Berlin A.M."/>
            <person name="Chapman S.B."/>
            <person name="Gainer-Dewar J."/>
            <person name="Goldberg J."/>
            <person name="Gnerre S."/>
            <person name="Griggs A."/>
            <person name="Gujja S."/>
            <person name="Hansen M."/>
            <person name="Howarth C."/>
            <person name="Imamovic A."/>
            <person name="Ireland A."/>
            <person name="Larimer J."/>
            <person name="McCowan C."/>
            <person name="Murphy C."/>
            <person name="Pearson M."/>
            <person name="Poon T.W."/>
            <person name="Priest M."/>
            <person name="Roberts A."/>
            <person name="Saif S."/>
            <person name="Shea T."/>
            <person name="Sykes S."/>
            <person name="Wortman J."/>
            <person name="Nusbaum C."/>
            <person name="Birren B."/>
        </authorList>
    </citation>
    <scope>NUCLEOTIDE SEQUENCE [LARGE SCALE GENOMIC DNA]</scope>
    <source>
        <strain evidence="4 5">CIP 110549</strain>
    </source>
</reference>
<evidence type="ECO:0000256" key="2">
    <source>
        <dbReference type="RuleBase" id="RU004328"/>
    </source>
</evidence>
<dbReference type="PATRIC" id="fig|1392540.3.peg.1664"/>
<dbReference type="STRING" id="1392540.P256_01722"/>
<dbReference type="OrthoDB" id="6656643at2"/>
<keyword evidence="3" id="KW-0812">Transmembrane</keyword>
<dbReference type="GO" id="GO:0003723">
    <property type="term" value="F:RNA binding"/>
    <property type="evidence" value="ECO:0007669"/>
    <property type="project" value="InterPro"/>
</dbReference>